<dbReference type="Pfam" id="PF06841">
    <property type="entry name" value="Phage_T4_gp19"/>
    <property type="match status" value="1"/>
</dbReference>
<proteinExistence type="predicted"/>
<dbReference type="NCBIfam" id="TIGR02241">
    <property type="entry name" value="conserved hypothetical phage tail region protein"/>
    <property type="match status" value="1"/>
</dbReference>
<dbReference type="InterPro" id="IPR010667">
    <property type="entry name" value="Phage_T4_Gp19"/>
</dbReference>
<reference evidence="1 2" key="1">
    <citation type="submission" date="2020-10" db="EMBL/GenBank/DDBJ databases">
        <title>Connecting structure to function with the recovery of over 1000 high-quality activated sludge metagenome-assembled genomes encoding full-length rRNA genes using long-read sequencing.</title>
        <authorList>
            <person name="Singleton C.M."/>
            <person name="Petriglieri F."/>
            <person name="Kristensen J.M."/>
            <person name="Kirkegaard R.H."/>
            <person name="Michaelsen T.Y."/>
            <person name="Andersen M.H."/>
            <person name="Karst S.M."/>
            <person name="Dueholm M.S."/>
            <person name="Nielsen P.H."/>
            <person name="Albertsen M."/>
        </authorList>
    </citation>
    <scope>NUCLEOTIDE SEQUENCE [LARGE SCALE GENOMIC DNA]</scope>
    <source>
        <strain evidence="1">EsbW_18-Q3-R4-48_BATAC.285</strain>
    </source>
</reference>
<organism evidence="1 2">
    <name type="scientific">Candidatus Accumulibacter proximus</name>
    <dbReference type="NCBI Taxonomy" id="2954385"/>
    <lineage>
        <taxon>Bacteria</taxon>
        <taxon>Pseudomonadati</taxon>
        <taxon>Pseudomonadota</taxon>
        <taxon>Betaproteobacteria</taxon>
        <taxon>Candidatus Accumulibacter</taxon>
    </lineage>
</organism>
<name>A0A935UFA1_9PROT</name>
<dbReference type="EMBL" id="JADJMH010000005">
    <property type="protein sequence ID" value="MBK7674781.1"/>
    <property type="molecule type" value="Genomic_DNA"/>
</dbReference>
<dbReference type="GO" id="GO:0005198">
    <property type="term" value="F:structural molecule activity"/>
    <property type="evidence" value="ECO:0007669"/>
    <property type="project" value="InterPro"/>
</dbReference>
<protein>
    <submittedName>
        <fullName evidence="1">Phage tail protein</fullName>
    </submittedName>
</protein>
<evidence type="ECO:0000313" key="2">
    <source>
        <dbReference type="Proteomes" id="UP000697998"/>
    </source>
</evidence>
<accession>A0A935UFA1</accession>
<evidence type="ECO:0000313" key="1">
    <source>
        <dbReference type="EMBL" id="MBK7674781.1"/>
    </source>
</evidence>
<gene>
    <name evidence="1" type="ORF">IPJ27_08410</name>
</gene>
<dbReference type="InterPro" id="IPR011747">
    <property type="entry name" value="CHP02241"/>
</dbReference>
<dbReference type="PANTHER" id="PTHR38009:SF1">
    <property type="entry name" value="CONSERVED HYPOTHETICAL PHAGE TAIL PROTEIN"/>
    <property type="match status" value="1"/>
</dbReference>
<dbReference type="PANTHER" id="PTHR38009">
    <property type="entry name" value="CONSERVED HYPOTHETICAL PHAGE TAIL PROTEIN"/>
    <property type="match status" value="1"/>
</dbReference>
<dbReference type="Proteomes" id="UP000697998">
    <property type="component" value="Unassembled WGS sequence"/>
</dbReference>
<sequence length="159" mass="17873">MADSIASEFIPFRFRVGFYADEAGSQLVCRGSFSEVSGLEATTTAKTLKEGGRNWGEIQLSGPTTFAPVILKRGFTEVGDLWTWFDALTRQANYGVRYTGLIEVFHPSRAFDDTPDFKWWLYQVLPTKFKGPDLSATATQVAIEELHLVHEGFVLERRS</sequence>
<comment type="caution">
    <text evidence="1">The sequence shown here is derived from an EMBL/GenBank/DDBJ whole genome shotgun (WGS) entry which is preliminary data.</text>
</comment>
<dbReference type="AlphaFoldDB" id="A0A935UFA1"/>